<accession>A0A917MZM8</accession>
<reference evidence="1" key="1">
    <citation type="journal article" date="2014" name="Int. J. Syst. Evol. Microbiol.">
        <title>Complete genome sequence of Corynebacterium casei LMG S-19264T (=DSM 44701T), isolated from a smear-ripened cheese.</title>
        <authorList>
            <consortium name="US DOE Joint Genome Institute (JGI-PGF)"/>
            <person name="Walter F."/>
            <person name="Albersmeier A."/>
            <person name="Kalinowski J."/>
            <person name="Ruckert C."/>
        </authorList>
    </citation>
    <scope>NUCLEOTIDE SEQUENCE</scope>
    <source>
        <strain evidence="1">CGMCC 1.15290</strain>
    </source>
</reference>
<protein>
    <recommendedName>
        <fullName evidence="3">Tetratricopeptide repeat-containing protein</fullName>
    </recommendedName>
</protein>
<gene>
    <name evidence="1" type="ORF">GCM10011379_56600</name>
</gene>
<dbReference type="RefSeq" id="WP_188959052.1">
    <property type="nucleotide sequence ID" value="NZ_BMIB01000007.1"/>
</dbReference>
<dbReference type="EMBL" id="BMIB01000007">
    <property type="protein sequence ID" value="GGH82546.1"/>
    <property type="molecule type" value="Genomic_DNA"/>
</dbReference>
<keyword evidence="2" id="KW-1185">Reference proteome</keyword>
<organism evidence="1 2">
    <name type="scientific">Filimonas zeae</name>
    <dbReference type="NCBI Taxonomy" id="1737353"/>
    <lineage>
        <taxon>Bacteria</taxon>
        <taxon>Pseudomonadati</taxon>
        <taxon>Bacteroidota</taxon>
        <taxon>Chitinophagia</taxon>
        <taxon>Chitinophagales</taxon>
        <taxon>Chitinophagaceae</taxon>
        <taxon>Filimonas</taxon>
    </lineage>
</organism>
<dbReference type="SUPFAM" id="SSF48452">
    <property type="entry name" value="TPR-like"/>
    <property type="match status" value="1"/>
</dbReference>
<dbReference type="Proteomes" id="UP000627292">
    <property type="component" value="Unassembled WGS sequence"/>
</dbReference>
<evidence type="ECO:0008006" key="3">
    <source>
        <dbReference type="Google" id="ProtNLM"/>
    </source>
</evidence>
<sequence length="246" mass="27529">MSRFTFEDIARYASGDMDSDELAAFEAALATDEDLQKKLALHQEVHSTLQLRFAPNEKLQAFQQTLRQLNGEYFAQARPATSPAPVKRIRLAAITTAAAAVVALLIWRPWQGGDLYTRYASVEMIANIERGNTTDSLLTEATTYFNNKDYSNAARLLKTITDSIPGNSFAQFYYALSLTQTNQQPLARPVLLRLYNGTSIFKYDAAFHMALTYVSEKNNTEAKTWLGKIPPEATIYAKAQALLKEL</sequence>
<name>A0A917MZM8_9BACT</name>
<proteinExistence type="predicted"/>
<evidence type="ECO:0000313" key="2">
    <source>
        <dbReference type="Proteomes" id="UP000627292"/>
    </source>
</evidence>
<evidence type="ECO:0000313" key="1">
    <source>
        <dbReference type="EMBL" id="GGH82546.1"/>
    </source>
</evidence>
<comment type="caution">
    <text evidence="1">The sequence shown here is derived from an EMBL/GenBank/DDBJ whole genome shotgun (WGS) entry which is preliminary data.</text>
</comment>
<dbReference type="AlphaFoldDB" id="A0A917MZM8"/>
<dbReference type="InterPro" id="IPR011990">
    <property type="entry name" value="TPR-like_helical_dom_sf"/>
</dbReference>
<reference evidence="1" key="2">
    <citation type="submission" date="2020-09" db="EMBL/GenBank/DDBJ databases">
        <authorList>
            <person name="Sun Q."/>
            <person name="Zhou Y."/>
        </authorList>
    </citation>
    <scope>NUCLEOTIDE SEQUENCE</scope>
    <source>
        <strain evidence="1">CGMCC 1.15290</strain>
    </source>
</reference>
<dbReference type="Gene3D" id="1.25.40.10">
    <property type="entry name" value="Tetratricopeptide repeat domain"/>
    <property type="match status" value="1"/>
</dbReference>